<feature type="compositionally biased region" description="Polar residues" evidence="5">
    <location>
        <begin position="119"/>
        <end position="132"/>
    </location>
</feature>
<dbReference type="InterPro" id="IPR011009">
    <property type="entry name" value="Kinase-like_dom_sf"/>
</dbReference>
<dbReference type="GO" id="GO:0006744">
    <property type="term" value="P:ubiquinone biosynthetic process"/>
    <property type="evidence" value="ECO:0007669"/>
    <property type="project" value="TreeGrafter"/>
</dbReference>
<sequence>MSRRNAPFDIFCILQSAADIASRAAQIQARNSYLILRNRVPTWRVQPVTHDYSRLDTGSRDVDSTQSKTVEPDVTVGVVSSADTVVGAHTDFNMHTPHTARALPSPSPPRSRIIEEPSQSSNDTVEEPTSVTLTASTVPSSRIGRLFHYGSLAAGLSAGAVTQMLRSPTSFSNTSGSSLLMSPGNVARLVDKLTKMRGAALKLGQFLSIQDSHVLPEQLEKILQKVQNSAHYMPNWQMEGVMSRELGPDWRSNFATFDPIPFASASIGQVHRATLSPLISPSTPYRSVAVKVQFPNIKSSIHSDLRNLSLLLHTSRLLPRGLFLKSSLAAMAAELEDECNYIYEANAARRFGSLLKGDTRFDVMGVVDDLSTANVLTMQQMEGVPIVRAVKWSQAIRDEIATNIVTLCLRELFSFRFMQTDPNWSNFLYNPKTCRIELIDFGASREYSKQFMDDWYLLLRAATLNDASACHEYSLKLGYLTGDENKASEMLNAHIQSLMLLGHPFNPNTPQPFSFDPSSQDLTSQIRDLIPVMLKHRLTPLPARRTVSTAN</sequence>
<organism evidence="7 8">
    <name type="scientific">Hydnum rufescens UP504</name>
    <dbReference type="NCBI Taxonomy" id="1448309"/>
    <lineage>
        <taxon>Eukaryota</taxon>
        <taxon>Fungi</taxon>
        <taxon>Dikarya</taxon>
        <taxon>Basidiomycota</taxon>
        <taxon>Agaricomycotina</taxon>
        <taxon>Agaricomycetes</taxon>
        <taxon>Cantharellales</taxon>
        <taxon>Hydnaceae</taxon>
        <taxon>Hydnum</taxon>
    </lineage>
</organism>
<keyword evidence="3" id="KW-0547">Nucleotide-binding</keyword>
<feature type="region of interest" description="Disordered" evidence="5">
    <location>
        <begin position="91"/>
        <end position="132"/>
    </location>
</feature>
<dbReference type="InterPro" id="IPR004147">
    <property type="entry name" value="ABC1_dom"/>
</dbReference>
<gene>
    <name evidence="7" type="ORF">BS47DRAFT_1483822</name>
</gene>
<protein>
    <recommendedName>
        <fullName evidence="6">ABC1 atypical kinase-like domain-containing protein</fullName>
    </recommendedName>
</protein>
<evidence type="ECO:0000256" key="2">
    <source>
        <dbReference type="ARBA" id="ARBA00022679"/>
    </source>
</evidence>
<evidence type="ECO:0000313" key="8">
    <source>
        <dbReference type="Proteomes" id="UP000886523"/>
    </source>
</evidence>
<evidence type="ECO:0000256" key="5">
    <source>
        <dbReference type="SAM" id="MobiDB-lite"/>
    </source>
</evidence>
<dbReference type="GO" id="GO:0005524">
    <property type="term" value="F:ATP binding"/>
    <property type="evidence" value="ECO:0007669"/>
    <property type="project" value="UniProtKB-KW"/>
</dbReference>
<feature type="domain" description="ABC1 atypical kinase-like" evidence="6">
    <location>
        <begin position="225"/>
        <end position="473"/>
    </location>
</feature>
<dbReference type="PANTHER" id="PTHR43851:SF3">
    <property type="entry name" value="COENZYME Q8"/>
    <property type="match status" value="1"/>
</dbReference>
<dbReference type="CDD" id="cd13970">
    <property type="entry name" value="ABC1_ADCK3"/>
    <property type="match status" value="1"/>
</dbReference>
<comment type="similarity">
    <text evidence="1">Belongs to the protein kinase superfamily. ADCK protein kinase family.</text>
</comment>
<keyword evidence="8" id="KW-1185">Reference proteome</keyword>
<dbReference type="Pfam" id="PF03109">
    <property type="entry name" value="ABC1"/>
    <property type="match status" value="1"/>
</dbReference>
<name>A0A9P6B493_9AGAM</name>
<comment type="caution">
    <text evidence="7">The sequence shown here is derived from an EMBL/GenBank/DDBJ whole genome shotgun (WGS) entry which is preliminary data.</text>
</comment>
<dbReference type="InterPro" id="IPR051409">
    <property type="entry name" value="Atypical_kinase_ADCK"/>
</dbReference>
<reference evidence="7" key="1">
    <citation type="journal article" date="2020" name="Nat. Commun.">
        <title>Large-scale genome sequencing of mycorrhizal fungi provides insights into the early evolution of symbiotic traits.</title>
        <authorList>
            <person name="Miyauchi S."/>
            <person name="Kiss E."/>
            <person name="Kuo A."/>
            <person name="Drula E."/>
            <person name="Kohler A."/>
            <person name="Sanchez-Garcia M."/>
            <person name="Morin E."/>
            <person name="Andreopoulos B."/>
            <person name="Barry K.W."/>
            <person name="Bonito G."/>
            <person name="Buee M."/>
            <person name="Carver A."/>
            <person name="Chen C."/>
            <person name="Cichocki N."/>
            <person name="Clum A."/>
            <person name="Culley D."/>
            <person name="Crous P.W."/>
            <person name="Fauchery L."/>
            <person name="Girlanda M."/>
            <person name="Hayes R.D."/>
            <person name="Keri Z."/>
            <person name="LaButti K."/>
            <person name="Lipzen A."/>
            <person name="Lombard V."/>
            <person name="Magnuson J."/>
            <person name="Maillard F."/>
            <person name="Murat C."/>
            <person name="Nolan M."/>
            <person name="Ohm R.A."/>
            <person name="Pangilinan J."/>
            <person name="Pereira M.F."/>
            <person name="Perotto S."/>
            <person name="Peter M."/>
            <person name="Pfister S."/>
            <person name="Riley R."/>
            <person name="Sitrit Y."/>
            <person name="Stielow J.B."/>
            <person name="Szollosi G."/>
            <person name="Zifcakova L."/>
            <person name="Stursova M."/>
            <person name="Spatafora J.W."/>
            <person name="Tedersoo L."/>
            <person name="Vaario L.M."/>
            <person name="Yamada A."/>
            <person name="Yan M."/>
            <person name="Wang P."/>
            <person name="Xu J."/>
            <person name="Bruns T."/>
            <person name="Baldrian P."/>
            <person name="Vilgalys R."/>
            <person name="Dunand C."/>
            <person name="Henrissat B."/>
            <person name="Grigoriev I.V."/>
            <person name="Hibbett D."/>
            <person name="Nagy L.G."/>
            <person name="Martin F.M."/>
        </authorList>
    </citation>
    <scope>NUCLEOTIDE SEQUENCE</scope>
    <source>
        <strain evidence="7">UP504</strain>
    </source>
</reference>
<dbReference type="GO" id="GO:0016740">
    <property type="term" value="F:transferase activity"/>
    <property type="evidence" value="ECO:0007669"/>
    <property type="project" value="UniProtKB-KW"/>
</dbReference>
<dbReference type="InterPro" id="IPR034646">
    <property type="entry name" value="ADCK3_dom"/>
</dbReference>
<accession>A0A9P6B493</accession>
<keyword evidence="2" id="KW-0808">Transferase</keyword>
<dbReference type="Proteomes" id="UP000886523">
    <property type="component" value="Unassembled WGS sequence"/>
</dbReference>
<dbReference type="EMBL" id="MU128937">
    <property type="protein sequence ID" value="KAF9516675.1"/>
    <property type="molecule type" value="Genomic_DNA"/>
</dbReference>
<evidence type="ECO:0000256" key="4">
    <source>
        <dbReference type="ARBA" id="ARBA00022840"/>
    </source>
</evidence>
<evidence type="ECO:0000259" key="6">
    <source>
        <dbReference type="Pfam" id="PF03109"/>
    </source>
</evidence>
<dbReference type="PANTHER" id="PTHR43851">
    <property type="match status" value="1"/>
</dbReference>
<dbReference type="SUPFAM" id="SSF56112">
    <property type="entry name" value="Protein kinase-like (PK-like)"/>
    <property type="match status" value="1"/>
</dbReference>
<evidence type="ECO:0000313" key="7">
    <source>
        <dbReference type="EMBL" id="KAF9516675.1"/>
    </source>
</evidence>
<keyword evidence="4" id="KW-0067">ATP-binding</keyword>
<dbReference type="AlphaFoldDB" id="A0A9P6B493"/>
<evidence type="ECO:0000256" key="3">
    <source>
        <dbReference type="ARBA" id="ARBA00022741"/>
    </source>
</evidence>
<evidence type="ECO:0000256" key="1">
    <source>
        <dbReference type="ARBA" id="ARBA00009670"/>
    </source>
</evidence>
<proteinExistence type="inferred from homology"/>
<dbReference type="OrthoDB" id="201153at2759"/>